<proteinExistence type="predicted"/>
<keyword evidence="1" id="KW-0175">Coiled coil</keyword>
<reference evidence="3" key="1">
    <citation type="submission" date="2023-05" db="EMBL/GenBank/DDBJ databases">
        <title>Nepenthes gracilis genome sequencing.</title>
        <authorList>
            <person name="Fukushima K."/>
        </authorList>
    </citation>
    <scope>NUCLEOTIDE SEQUENCE</scope>
    <source>
        <strain evidence="3">SING2019-196</strain>
    </source>
</reference>
<protein>
    <submittedName>
        <fullName evidence="3">Uncharacterized protein</fullName>
    </submittedName>
</protein>
<evidence type="ECO:0000313" key="4">
    <source>
        <dbReference type="Proteomes" id="UP001279734"/>
    </source>
</evidence>
<comment type="caution">
    <text evidence="3">The sequence shown here is derived from an EMBL/GenBank/DDBJ whole genome shotgun (WGS) entry which is preliminary data.</text>
</comment>
<evidence type="ECO:0000313" key="3">
    <source>
        <dbReference type="EMBL" id="GMH01966.1"/>
    </source>
</evidence>
<dbReference type="Gene3D" id="1.10.287.1490">
    <property type="match status" value="1"/>
</dbReference>
<evidence type="ECO:0000256" key="2">
    <source>
        <dbReference type="SAM" id="MobiDB-lite"/>
    </source>
</evidence>
<evidence type="ECO:0000256" key="1">
    <source>
        <dbReference type="SAM" id="Coils"/>
    </source>
</evidence>
<sequence>MKSLEEPVCELMAATRTIAVEPILGLDSPAAAPEVAGGDPTAATPEATREEPTAAAPETTREEPAAAMGEDDELVERVLDEVAANLALEGAPGPPPPGLGLEARPERPTRRLCESRKLISAFSWELAQCDQTIADREAKIAWLDARLAASGGEHREQTAALEAVLAGIETEIASLRAENARLKEEEDRSKASMKRLADRISTLENELGLRICPHELEGMLHARMFEGVQVCRRLVKLIDPDFPVQYLHLGNRGVQHKDDLVAEEPQDSQRRPLPP</sequence>
<dbReference type="Proteomes" id="UP001279734">
    <property type="component" value="Unassembled WGS sequence"/>
</dbReference>
<accession>A0AAD3XEG9</accession>
<keyword evidence="4" id="KW-1185">Reference proteome</keyword>
<organism evidence="3 4">
    <name type="scientific">Nepenthes gracilis</name>
    <name type="common">Slender pitcher plant</name>
    <dbReference type="NCBI Taxonomy" id="150966"/>
    <lineage>
        <taxon>Eukaryota</taxon>
        <taxon>Viridiplantae</taxon>
        <taxon>Streptophyta</taxon>
        <taxon>Embryophyta</taxon>
        <taxon>Tracheophyta</taxon>
        <taxon>Spermatophyta</taxon>
        <taxon>Magnoliopsida</taxon>
        <taxon>eudicotyledons</taxon>
        <taxon>Gunneridae</taxon>
        <taxon>Pentapetalae</taxon>
        <taxon>Caryophyllales</taxon>
        <taxon>Nepenthaceae</taxon>
        <taxon>Nepenthes</taxon>
    </lineage>
</organism>
<dbReference type="EMBL" id="BSYO01000003">
    <property type="protein sequence ID" value="GMH01966.1"/>
    <property type="molecule type" value="Genomic_DNA"/>
</dbReference>
<dbReference type="AlphaFoldDB" id="A0AAD3XEG9"/>
<feature type="coiled-coil region" evidence="1">
    <location>
        <begin position="158"/>
        <end position="206"/>
    </location>
</feature>
<gene>
    <name evidence="3" type="ORF">Nepgr_003805</name>
</gene>
<feature type="region of interest" description="Disordered" evidence="2">
    <location>
        <begin position="88"/>
        <end position="107"/>
    </location>
</feature>
<feature type="region of interest" description="Disordered" evidence="2">
    <location>
        <begin position="28"/>
        <end position="67"/>
    </location>
</feature>
<name>A0AAD3XEG9_NEPGR</name>